<dbReference type="OrthoDB" id="2676613at2759"/>
<dbReference type="Proteomes" id="UP000054217">
    <property type="component" value="Unassembled WGS sequence"/>
</dbReference>
<organism evidence="1 2">
    <name type="scientific">Pisolithus tinctorius Marx 270</name>
    <dbReference type="NCBI Taxonomy" id="870435"/>
    <lineage>
        <taxon>Eukaryota</taxon>
        <taxon>Fungi</taxon>
        <taxon>Dikarya</taxon>
        <taxon>Basidiomycota</taxon>
        <taxon>Agaricomycotina</taxon>
        <taxon>Agaricomycetes</taxon>
        <taxon>Agaricomycetidae</taxon>
        <taxon>Boletales</taxon>
        <taxon>Sclerodermatineae</taxon>
        <taxon>Pisolithaceae</taxon>
        <taxon>Pisolithus</taxon>
    </lineage>
</organism>
<dbReference type="STRING" id="870435.A0A0C3J2L8"/>
<gene>
    <name evidence="1" type="ORF">M404DRAFT_146052</name>
</gene>
<name>A0A0C3J2L8_PISTI</name>
<keyword evidence="2" id="KW-1185">Reference proteome</keyword>
<evidence type="ECO:0000313" key="2">
    <source>
        <dbReference type="Proteomes" id="UP000054217"/>
    </source>
</evidence>
<accession>A0A0C3J2L8</accession>
<evidence type="ECO:0000313" key="1">
    <source>
        <dbReference type="EMBL" id="KIO03313.1"/>
    </source>
</evidence>
<dbReference type="EMBL" id="KN831977">
    <property type="protein sequence ID" value="KIO03313.1"/>
    <property type="molecule type" value="Genomic_DNA"/>
</dbReference>
<reference evidence="1 2" key="1">
    <citation type="submission" date="2014-04" db="EMBL/GenBank/DDBJ databases">
        <authorList>
            <consortium name="DOE Joint Genome Institute"/>
            <person name="Kuo A."/>
            <person name="Kohler A."/>
            <person name="Costa M.D."/>
            <person name="Nagy L.G."/>
            <person name="Floudas D."/>
            <person name="Copeland A."/>
            <person name="Barry K.W."/>
            <person name="Cichocki N."/>
            <person name="Veneault-Fourrey C."/>
            <person name="LaButti K."/>
            <person name="Lindquist E.A."/>
            <person name="Lipzen A."/>
            <person name="Lundell T."/>
            <person name="Morin E."/>
            <person name="Murat C."/>
            <person name="Sun H."/>
            <person name="Tunlid A."/>
            <person name="Henrissat B."/>
            <person name="Grigoriev I.V."/>
            <person name="Hibbett D.S."/>
            <person name="Martin F."/>
            <person name="Nordberg H.P."/>
            <person name="Cantor M.N."/>
            <person name="Hua S.X."/>
        </authorList>
    </citation>
    <scope>NUCLEOTIDE SEQUENCE [LARGE SCALE GENOMIC DNA]</scope>
    <source>
        <strain evidence="1 2">Marx 270</strain>
    </source>
</reference>
<proteinExistence type="predicted"/>
<feature type="non-terminal residue" evidence="1">
    <location>
        <position position="1"/>
    </location>
</feature>
<reference evidence="2" key="2">
    <citation type="submission" date="2015-01" db="EMBL/GenBank/DDBJ databases">
        <title>Evolutionary Origins and Diversification of the Mycorrhizal Mutualists.</title>
        <authorList>
            <consortium name="DOE Joint Genome Institute"/>
            <consortium name="Mycorrhizal Genomics Consortium"/>
            <person name="Kohler A."/>
            <person name="Kuo A."/>
            <person name="Nagy L.G."/>
            <person name="Floudas D."/>
            <person name="Copeland A."/>
            <person name="Barry K.W."/>
            <person name="Cichocki N."/>
            <person name="Veneault-Fourrey C."/>
            <person name="LaButti K."/>
            <person name="Lindquist E.A."/>
            <person name="Lipzen A."/>
            <person name="Lundell T."/>
            <person name="Morin E."/>
            <person name="Murat C."/>
            <person name="Riley R."/>
            <person name="Ohm R."/>
            <person name="Sun H."/>
            <person name="Tunlid A."/>
            <person name="Henrissat B."/>
            <person name="Grigoriev I.V."/>
            <person name="Hibbett D.S."/>
            <person name="Martin F."/>
        </authorList>
    </citation>
    <scope>NUCLEOTIDE SEQUENCE [LARGE SCALE GENOMIC DNA]</scope>
    <source>
        <strain evidence="2">Marx 270</strain>
    </source>
</reference>
<protein>
    <submittedName>
        <fullName evidence="1">Uncharacterized protein</fullName>
    </submittedName>
</protein>
<sequence>AFKVNALLNSGATGVFIDRSFVERDQIPKIALPKAVDIFNELLAKITNLGGSTMILGHTWLHQHNLLIDWKSSKVKMGRCLARCQQLAPKTLFEHKVKKLEREAMDSYVTWI</sequence>
<dbReference type="HOGENOM" id="CLU_000384_32_1_1"/>
<dbReference type="AlphaFoldDB" id="A0A0C3J2L8"/>
<dbReference type="InParanoid" id="A0A0C3J2L8"/>